<keyword evidence="4 5" id="KW-0574">Periplasm</keyword>
<name>A0A1I3Y789_9GAMM</name>
<evidence type="ECO:0000256" key="4">
    <source>
        <dbReference type="ARBA" id="ARBA00022764"/>
    </source>
</evidence>
<dbReference type="Gene3D" id="2.120.10.30">
    <property type="entry name" value="TolB, C-terminal domain"/>
    <property type="match status" value="1"/>
</dbReference>
<evidence type="ECO:0000256" key="2">
    <source>
        <dbReference type="ARBA" id="ARBA00009820"/>
    </source>
</evidence>
<dbReference type="InterPro" id="IPR014167">
    <property type="entry name" value="Tol-Pal_TolB"/>
</dbReference>
<evidence type="ECO:0000313" key="7">
    <source>
        <dbReference type="EMBL" id="SFK27685.1"/>
    </source>
</evidence>
<keyword evidence="3 5" id="KW-0732">Signal</keyword>
<evidence type="ECO:0000313" key="8">
    <source>
        <dbReference type="Proteomes" id="UP000198924"/>
    </source>
</evidence>
<comment type="function">
    <text evidence="5">Part of the Tol-Pal system, which plays a role in outer membrane invagination during cell division and is important for maintaining outer membrane integrity.</text>
</comment>
<comment type="similarity">
    <text evidence="2 5">Belongs to the TolB family.</text>
</comment>
<dbReference type="GO" id="GO:0051301">
    <property type="term" value="P:cell division"/>
    <property type="evidence" value="ECO:0007669"/>
    <property type="project" value="UniProtKB-UniRule"/>
</dbReference>
<organism evidence="7 8">
    <name type="scientific">Methylophaga sulfidovorans</name>
    <dbReference type="NCBI Taxonomy" id="45496"/>
    <lineage>
        <taxon>Bacteria</taxon>
        <taxon>Pseudomonadati</taxon>
        <taxon>Pseudomonadota</taxon>
        <taxon>Gammaproteobacteria</taxon>
        <taxon>Thiotrichales</taxon>
        <taxon>Piscirickettsiaceae</taxon>
        <taxon>Methylophaga</taxon>
    </lineage>
</organism>
<protein>
    <recommendedName>
        <fullName evidence="5">Tol-Pal system protein TolB</fullName>
    </recommendedName>
</protein>
<reference evidence="8" key="1">
    <citation type="submission" date="2016-10" db="EMBL/GenBank/DDBJ databases">
        <authorList>
            <person name="Varghese N."/>
            <person name="Submissions S."/>
        </authorList>
    </citation>
    <scope>NUCLEOTIDE SEQUENCE [LARGE SCALE GENOMIC DNA]</scope>
    <source>
        <strain evidence="8">DSM 11578</strain>
    </source>
</reference>
<feature type="signal peptide" evidence="5">
    <location>
        <begin position="1"/>
        <end position="22"/>
    </location>
</feature>
<dbReference type="RefSeq" id="WP_091713211.1">
    <property type="nucleotide sequence ID" value="NZ_FOSH01000007.1"/>
</dbReference>
<dbReference type="SUPFAM" id="SSF52964">
    <property type="entry name" value="TolB, N-terminal domain"/>
    <property type="match status" value="1"/>
</dbReference>
<keyword evidence="5" id="KW-0131">Cell cycle</keyword>
<dbReference type="Pfam" id="PF07676">
    <property type="entry name" value="PD40"/>
    <property type="match status" value="4"/>
</dbReference>
<sequence precursor="true">MFTRWLKIVALLMFFVPWPAHALLTIEITGGSEAALPIAIVPFGNEGFAPPEDISSIISNDLKSSGRFAPLKQSELISQPHEGQQVNFADWRLLRSEGLLIGKVSSQDGENYQVQFQLYDVYKSQQLVGKRYNVPASGMRTLAHQIADVVYETLTGEKGVFSTRLAFVTEIKNVDGSKRYALQISDADGANPRTVLQSRQPIMSPSWSPDGDRLAYVTFENAKSEIYVQELSTGKRQSVASFRGLNSAPAWSPDGKKLAVTLSKNGNPEIYILELSTGKLSRVTHNSQAIDTEAVWMPNGREILFTSDRGGRPQIYKVNADGGRAERVTFEGNYNASADISPDGRMMTMVHGVNGGFHIAVQDLETGAVQVLTETRADESPSFAPNGRMILYATEQKGRGILAAVSVDGQIKQRLGESGSAVREPAWSPFKK</sequence>
<dbReference type="GO" id="GO:0042597">
    <property type="term" value="C:periplasmic space"/>
    <property type="evidence" value="ECO:0007669"/>
    <property type="project" value="UniProtKB-SubCell"/>
</dbReference>
<accession>A0A1I3Y789</accession>
<dbReference type="Gene3D" id="3.40.50.10070">
    <property type="entry name" value="TolB, N-terminal domain"/>
    <property type="match status" value="1"/>
</dbReference>
<dbReference type="AlphaFoldDB" id="A0A1I3Y789"/>
<evidence type="ECO:0000256" key="1">
    <source>
        <dbReference type="ARBA" id="ARBA00004418"/>
    </source>
</evidence>
<dbReference type="InterPro" id="IPR011042">
    <property type="entry name" value="6-blade_b-propeller_TolB-like"/>
</dbReference>
<feature type="chain" id="PRO_5011803657" description="Tol-Pal system protein TolB" evidence="5">
    <location>
        <begin position="23"/>
        <end position="432"/>
    </location>
</feature>
<dbReference type="SUPFAM" id="SSF69304">
    <property type="entry name" value="Tricorn protease N-terminal domain"/>
    <property type="match status" value="1"/>
</dbReference>
<dbReference type="PANTHER" id="PTHR36842:SF1">
    <property type="entry name" value="PROTEIN TOLB"/>
    <property type="match status" value="1"/>
</dbReference>
<keyword evidence="5" id="KW-0132">Cell division</keyword>
<keyword evidence="8" id="KW-1185">Reference proteome</keyword>
<dbReference type="EMBL" id="FOSH01000007">
    <property type="protein sequence ID" value="SFK27685.1"/>
    <property type="molecule type" value="Genomic_DNA"/>
</dbReference>
<proteinExistence type="inferred from homology"/>
<gene>
    <name evidence="5" type="primary">tolB</name>
    <name evidence="7" type="ORF">SAMN04488079_107174</name>
</gene>
<dbReference type="PANTHER" id="PTHR36842">
    <property type="entry name" value="PROTEIN TOLB HOMOLOG"/>
    <property type="match status" value="1"/>
</dbReference>
<dbReference type="InterPro" id="IPR007195">
    <property type="entry name" value="TolB_N"/>
</dbReference>
<dbReference type="HAMAP" id="MF_00671">
    <property type="entry name" value="TolB"/>
    <property type="match status" value="1"/>
</dbReference>
<evidence type="ECO:0000256" key="5">
    <source>
        <dbReference type="HAMAP-Rule" id="MF_00671"/>
    </source>
</evidence>
<dbReference type="InterPro" id="IPR011659">
    <property type="entry name" value="WD40"/>
</dbReference>
<dbReference type="NCBIfam" id="TIGR02800">
    <property type="entry name" value="propeller_TolB"/>
    <property type="match status" value="1"/>
</dbReference>
<dbReference type="STRING" id="45496.SAMN04488079_107174"/>
<evidence type="ECO:0000256" key="3">
    <source>
        <dbReference type="ARBA" id="ARBA00022729"/>
    </source>
</evidence>
<feature type="domain" description="TolB N-terminal" evidence="6">
    <location>
        <begin position="24"/>
        <end position="127"/>
    </location>
</feature>
<evidence type="ECO:0000259" key="6">
    <source>
        <dbReference type="Pfam" id="PF04052"/>
    </source>
</evidence>
<dbReference type="GO" id="GO:0017038">
    <property type="term" value="P:protein import"/>
    <property type="evidence" value="ECO:0007669"/>
    <property type="project" value="InterPro"/>
</dbReference>
<dbReference type="Proteomes" id="UP000198924">
    <property type="component" value="Unassembled WGS sequence"/>
</dbReference>
<dbReference type="OrthoDB" id="9802240at2"/>
<comment type="subcellular location">
    <subcellularLocation>
        <location evidence="1 5">Periplasm</location>
    </subcellularLocation>
</comment>
<dbReference type="Pfam" id="PF04052">
    <property type="entry name" value="TolB_N"/>
    <property type="match status" value="1"/>
</dbReference>
<comment type="subunit">
    <text evidence="5">The Tol-Pal system is composed of five core proteins: the inner membrane proteins TolA, TolQ and TolR, the periplasmic protein TolB and the outer membrane protein Pal. They form a network linking the inner and outer membranes and the peptidoglycan layer.</text>
</comment>